<feature type="domain" description="AprE-like beta-barrel" evidence="3">
    <location>
        <begin position="297"/>
        <end position="398"/>
    </location>
</feature>
<dbReference type="Gene3D" id="1.10.287.470">
    <property type="entry name" value="Helix hairpin bin"/>
    <property type="match status" value="1"/>
</dbReference>
<evidence type="ECO:0000313" key="5">
    <source>
        <dbReference type="EMBL" id="CWT72994.1"/>
    </source>
</evidence>
<dbReference type="EMBL" id="NWXB01000001">
    <property type="protein sequence ID" value="RQJ68864.1"/>
    <property type="molecule type" value="Genomic_DNA"/>
</dbReference>
<reference evidence="6" key="6">
    <citation type="submission" date="2017-09" db="EMBL/GenBank/DDBJ databases">
        <authorList>
            <person name="Kretz C."/>
            <person name="Retchless A."/>
            <person name="Wang X."/>
        </authorList>
    </citation>
    <scope>NUCLEOTIDE SEQUENCE</scope>
    <source>
        <strain evidence="6">M26503</strain>
    </source>
</reference>
<evidence type="ECO:0000313" key="12">
    <source>
        <dbReference type="Proteomes" id="UP000260504"/>
    </source>
</evidence>
<evidence type="ECO:0000313" key="4">
    <source>
        <dbReference type="EMBL" id="ANW91435.1"/>
    </source>
</evidence>
<evidence type="ECO:0000256" key="1">
    <source>
        <dbReference type="SAM" id="Coils"/>
    </source>
</evidence>
<feature type="transmembrane region" description="Helical" evidence="2">
    <location>
        <begin position="21"/>
        <end position="48"/>
    </location>
</feature>
<gene>
    <name evidence="5" type="primary">cvaA_1</name>
    <name evidence="7" type="ORF">CIJ84_12340</name>
    <name evidence="6" type="ORF">CNQ34_09205</name>
    <name evidence="8" type="ORF">COI09_01245</name>
    <name evidence="4" type="ORF">DE8555_0874</name>
    <name evidence="5" type="ORF">ERS514851_00286</name>
</gene>
<dbReference type="Proteomes" id="UP000092966">
    <property type="component" value="Chromosome"/>
</dbReference>
<sequence length="420" mass="47904">MTLFRPEVFQAKKNRWTGQIVLVRPFSLQFLTFFAVSLAAILVAFLIFGSYTNKTTVTGQLLPTTGVVRVYSQDMGVIAHQHVMNGDFVKKGDVLFTLSTSRNDNNGSIQARLLAEAELKKSLSEQEIIMKKRVHAAEKTAQENTVHRFQNQMQHVRNQIIMQEKRIAISEKMLEKQRYLAKMDAISELEKNSYEIALLELKAGLAAYQREADNLAREITVQQSNLKNLPEQQATEISQLERAVSVYQQEILDYQQRNEQTIRATISGYVSSINTEIGQQVDTNKLLMSIVPKESELLANLYVPSRAIGFVKPNDKVILRYQAYPYQKFGHAEGHVISIAQTALGAQEWTNLGNIFTQTAQVNEPVYLIKVKLDNQHIRIYGTEKKLQIGMILEADILHENKRLYEWILDPLYQVMGKIS</sequence>
<dbReference type="InterPro" id="IPR058982">
    <property type="entry name" value="Beta-barrel_AprE"/>
</dbReference>
<evidence type="ECO:0000313" key="9">
    <source>
        <dbReference type="Proteomes" id="UP000069876"/>
    </source>
</evidence>
<feature type="coiled-coil region" evidence="1">
    <location>
        <begin position="198"/>
        <end position="257"/>
    </location>
</feature>
<dbReference type="RefSeq" id="WP_002214479.1">
    <property type="nucleotide sequence ID" value="NZ_CP007667.1"/>
</dbReference>
<evidence type="ECO:0000313" key="13">
    <source>
        <dbReference type="Proteomes" id="UP000283829"/>
    </source>
</evidence>
<reference evidence="8 13" key="5">
    <citation type="submission" date="2017-09" db="EMBL/GenBank/DDBJ databases">
        <title>Phenotypic and genotypic characterization of Colombian isolates of Neisseria meningitidis recovered from invasive disease.</title>
        <authorList>
            <person name="Duarte C."/>
            <person name="Gabastou J.M."/>
            <person name="Moreno J."/>
        </authorList>
    </citation>
    <scope>NUCLEOTIDE SEQUENCE [LARGE SCALE GENOMIC DNA]</scope>
    <source>
        <strain evidence="8 13">INS-Nm1124</strain>
    </source>
</reference>
<accession>A0A0Y5N9U4</accession>
<dbReference type="EMBL" id="NTLY01000002">
    <property type="protein sequence ID" value="PBJ88003.1"/>
    <property type="molecule type" value="Genomic_DNA"/>
</dbReference>
<reference evidence="6 11" key="3">
    <citation type="journal article" date="2017" name="Clin. Infect. Dis.">
        <title>Increased Risk for Meningococcal Disease among Men who have Sex with Men in the United States, 2012-2015.</title>
        <authorList>
            <person name="Folaranmi T.A."/>
            <person name="Kretz C.B."/>
            <person name="Kamiya H."/>
            <person name="MacNeil J.R."/>
            <person name="Whaley M.J."/>
            <person name="Blain A."/>
            <person name="Antwi M."/>
            <person name="Dorsinville M."/>
            <person name="Pacilli M."/>
            <person name="Smith S."/>
            <person name="Civen R."/>
            <person name="Ngo V."/>
            <person name="Winter K."/>
            <person name="Harriman K."/>
            <person name="Wang X."/>
            <person name="Bowen V.B."/>
            <person name="Patel M."/>
            <person name="Martin S."/>
            <person name="Misegades L."/>
            <person name="Meyer S.A."/>
        </authorList>
    </citation>
    <scope>NUCLEOTIDE SEQUENCE [LARGE SCALE GENOMIC DNA]</scope>
    <source>
        <strain evidence="6 11">M26503</strain>
    </source>
</reference>
<evidence type="ECO:0000313" key="11">
    <source>
        <dbReference type="Proteomes" id="UP000217930"/>
    </source>
</evidence>
<proteinExistence type="predicted"/>
<evidence type="ECO:0000313" key="7">
    <source>
        <dbReference type="EMBL" id="RGB13122.1"/>
    </source>
</evidence>
<evidence type="ECO:0000313" key="6">
    <source>
        <dbReference type="EMBL" id="PBJ88003.1"/>
    </source>
</evidence>
<dbReference type="Gene3D" id="2.40.50.100">
    <property type="match status" value="1"/>
</dbReference>
<dbReference type="Pfam" id="PF26002">
    <property type="entry name" value="Beta-barrel_AprE"/>
    <property type="match status" value="1"/>
</dbReference>
<dbReference type="Gene3D" id="2.40.30.170">
    <property type="match status" value="1"/>
</dbReference>
<dbReference type="PRINTS" id="PR01490">
    <property type="entry name" value="RTXTOXIND"/>
</dbReference>
<dbReference type="Proteomes" id="UP000283829">
    <property type="component" value="Unassembled WGS sequence"/>
</dbReference>
<dbReference type="PANTHER" id="PTHR30386:SF28">
    <property type="entry name" value="EXPORTED PROTEIN"/>
    <property type="match status" value="1"/>
</dbReference>
<reference evidence="4 10" key="1">
    <citation type="submission" date="2015-07" db="EMBL/GenBank/DDBJ databases">
        <title>Comparative genome sequencing reveals within-host evolution of Neisseria meningitidis during.</title>
        <authorList>
            <person name="Klughammer J."/>
            <person name="Dittrich M."/>
            <person name="Mueller T."/>
            <person name="Blom J."/>
            <person name="Goesmann A."/>
            <person name="Vogel U."/>
            <person name="Frosch M."/>
            <person name="Bock C."/>
            <person name="Schoen C."/>
        </authorList>
    </citation>
    <scope>NUCLEOTIDE SEQUENCE [LARGE SCALE GENOMIC DNA]</scope>
    <source>
        <strain evidence="4 10">DE8555</strain>
    </source>
</reference>
<dbReference type="Proteomes" id="UP000260504">
    <property type="component" value="Unassembled WGS sequence"/>
</dbReference>
<keyword evidence="2" id="KW-0812">Transmembrane</keyword>
<keyword evidence="1" id="KW-0175">Coiled coil</keyword>
<evidence type="ECO:0000313" key="10">
    <source>
        <dbReference type="Proteomes" id="UP000092966"/>
    </source>
</evidence>
<reference evidence="7 12" key="4">
    <citation type="submission" date="2017-08" db="EMBL/GenBank/DDBJ databases">
        <title>Meningococcal Conjunctivitis and Endemic Carriage at a Military Recruit Training Center.</title>
        <authorList>
            <person name="Bobb A.J."/>
            <person name="Galac M.R."/>
            <person name="Snesrud E."/>
            <person name="Clagett C.D."/>
        </authorList>
    </citation>
    <scope>NUCLEOTIDE SEQUENCE [LARGE SCALE GENOMIC DNA]</scope>
    <source>
        <strain evidence="7 12">MRSN431200</strain>
    </source>
</reference>
<dbReference type="InterPro" id="IPR050739">
    <property type="entry name" value="MFP"/>
</dbReference>
<reference evidence="5 9" key="2">
    <citation type="submission" date="2016-02" db="EMBL/GenBank/DDBJ databases">
        <authorList>
            <consortium name="Pathogen Informatics"/>
        </authorList>
    </citation>
    <scope>NUCLEOTIDE SEQUENCE [LARGE SCALE GENOMIC DNA]</scope>
    <source>
        <strain evidence="5 9">2842STDY5881531</strain>
    </source>
</reference>
<dbReference type="Proteomes" id="UP000217930">
    <property type="component" value="Unassembled WGS sequence"/>
</dbReference>
<dbReference type="OMA" id="EFTADIK"/>
<keyword evidence="2" id="KW-0472">Membrane</keyword>
<evidence type="ECO:0000259" key="3">
    <source>
        <dbReference type="Pfam" id="PF26002"/>
    </source>
</evidence>
<dbReference type="Proteomes" id="UP000069876">
    <property type="component" value="Unassembled WGS sequence"/>
</dbReference>
<dbReference type="EMBL" id="CP012393">
    <property type="protein sequence ID" value="ANW91435.1"/>
    <property type="molecule type" value="Genomic_DNA"/>
</dbReference>
<dbReference type="EMBL" id="FFEF01000001">
    <property type="protein sequence ID" value="CWT72994.1"/>
    <property type="molecule type" value="Genomic_DNA"/>
</dbReference>
<protein>
    <submittedName>
        <fullName evidence="5">Bacteriocin/pheromone secretion membrane fusion protein</fullName>
    </submittedName>
    <submittedName>
        <fullName evidence="8">Hemolysin D</fullName>
    </submittedName>
    <submittedName>
        <fullName evidence="4">Microcin H47 secretion protein mchE</fullName>
    </submittedName>
</protein>
<name>A0A0Y5N9U4_NEIME</name>
<evidence type="ECO:0000256" key="2">
    <source>
        <dbReference type="SAM" id="Phobius"/>
    </source>
</evidence>
<dbReference type="PANTHER" id="PTHR30386">
    <property type="entry name" value="MEMBRANE FUSION SUBUNIT OF EMRAB-TOLC MULTIDRUG EFFLUX PUMP"/>
    <property type="match status" value="1"/>
</dbReference>
<dbReference type="EMBL" id="NVYQ01000207">
    <property type="protein sequence ID" value="RGB13122.1"/>
    <property type="molecule type" value="Genomic_DNA"/>
</dbReference>
<organism evidence="8 13">
    <name type="scientific">Neisseria meningitidis</name>
    <dbReference type="NCBI Taxonomy" id="487"/>
    <lineage>
        <taxon>Bacteria</taxon>
        <taxon>Pseudomonadati</taxon>
        <taxon>Pseudomonadota</taxon>
        <taxon>Betaproteobacteria</taxon>
        <taxon>Neisseriales</taxon>
        <taxon>Neisseriaceae</taxon>
        <taxon>Neisseria</taxon>
    </lineage>
</organism>
<keyword evidence="2" id="KW-1133">Transmembrane helix</keyword>
<dbReference type="AlphaFoldDB" id="A0A0Y5N9U4"/>
<evidence type="ECO:0000313" key="8">
    <source>
        <dbReference type="EMBL" id="RQJ68864.1"/>
    </source>
</evidence>